<reference evidence="3 4" key="1">
    <citation type="journal article" date="2021" name="Genome Biol.">
        <title>AFLAP: assembly-free linkage analysis pipeline using k-mers from genome sequencing data.</title>
        <authorList>
            <person name="Fletcher K."/>
            <person name="Zhang L."/>
            <person name="Gil J."/>
            <person name="Han R."/>
            <person name="Cavanaugh K."/>
            <person name="Michelmore R."/>
        </authorList>
    </citation>
    <scope>NUCLEOTIDE SEQUENCE [LARGE SCALE GENOMIC DNA]</scope>
    <source>
        <strain evidence="3 4">SF5</strain>
    </source>
</reference>
<dbReference type="PANTHER" id="PTHR21646">
    <property type="entry name" value="UBIQUITIN CARBOXYL-TERMINAL HYDROLASE"/>
    <property type="match status" value="1"/>
</dbReference>
<sequence length="1106" mass="126926">MKDSTKASELRRLFATLEQQIQEDQLLEGEEWYLVSTVWWTRVVGTFVTDETDNEVDDSDDALPQGHTDLQVHNAVLLDTNRSSRTRHVTVLKPMLLEGPDYRLVSQRVWNQLSDHFSFDWEIPRPVVTREPAKTRVIEVYPVIFEVLAWSMDCEYPVAIKDDEDKPWIVSAPTTCLVTDLQQHLWRVARTFPLCKSFLETTNETGKTAVQVCYRRHHDAIWTPLERAFVMPGTSLHGSMATLGERHGTSHGRLADFQLESRGNEYLYQLLLESRFMSKSSEVDWRHGRFYSDIQANTWRFTLEKGQLLDALDTDKKWYESRVVELQKGAIKVHYRGWTSKWDEWLDRMSPRLAPLYTNVPRWREFQRGDHVLVGKNVVSKTFPEWRVAQVTSVTKGMANTSLQIELEVDGMTQCMDAQDELLCPVGTHKAVNGSRFVTSPVAVSPFASVDDQFERHKVMGRGRPEFAGVVGLTNLGNTCFLNSMLQCLINTAPLRAYFLQKDTKTGHLFFSTELNRTNPLGMKGMMAVVFATLVRKMWSQEYTTVTPRKFKAIIGQYAPQFAGYQQHDSQELMNFVLDGLHEDLNRVHSKPSTTLVEHNGRSDADVANDAWHQYLRRNDSVIVDNFMGQLRSHVTCSNPTCGHESITFDPFMSLSVPIPAYETKTIQVQLYWANGNLPTKYAMTLLKYETRLENVVEKLSTFSGIPTSRIFVVEVRNHRIHRAYSHTLAIEKLRENVLHAYELELAVTDYVFASPTICPPTSVLRNEKDYLKRMYLVELVHQAPVGSSPVDGRTCIESSSIVELARYESKQRRVDVELFNTPLLVSIDPTWTKALIHEKVWQVVHRLVATRGTEKKDLNVPYRLHVTAATNEGVTYFEDLSREHEFVDVTGNQTRPFSLTLEWHRHGYHRSYDETLAKRIELHESMKSLTLATPFKALTLFDCLLKFTEREQLGDTDTWYCPKCKTHVCAFKKFDLFSLPKVLVFHLKRFRYAQNSFYLHRDKISTFIDFPIEGLDLKDFVVGPGKGTVPVYDLYAVSEHMGGLGGGHYTAVVKNPVHLRWFAFNDSHTSVTSAQAAVSSKAYVLFYLRRETLSGSSNERVETSE</sequence>
<evidence type="ECO:0000313" key="3">
    <source>
        <dbReference type="EMBL" id="TDH68123.1"/>
    </source>
</evidence>
<dbReference type="OrthoDB" id="292964at2759"/>
<dbReference type="CDD" id="cd20104">
    <property type="entry name" value="MBT_PHF20L1-like"/>
    <property type="match status" value="1"/>
</dbReference>
<dbReference type="InterPro" id="IPR018200">
    <property type="entry name" value="USP_CS"/>
</dbReference>
<dbReference type="Gene3D" id="2.30.30.140">
    <property type="match status" value="1"/>
</dbReference>
<evidence type="ECO:0000259" key="1">
    <source>
        <dbReference type="PROSITE" id="PS50235"/>
    </source>
</evidence>
<dbReference type="Pfam" id="PF00443">
    <property type="entry name" value="UCH"/>
    <property type="match status" value="1"/>
</dbReference>
<dbReference type="Proteomes" id="UP000294530">
    <property type="component" value="Unassembled WGS sequence"/>
</dbReference>
<dbReference type="InterPro" id="IPR035927">
    <property type="entry name" value="DUSP-like_sf"/>
</dbReference>
<proteinExistence type="predicted"/>
<dbReference type="InterPro" id="IPR006615">
    <property type="entry name" value="Pept_C19_DUSP"/>
</dbReference>
<dbReference type="Gene3D" id="3.30.2230.10">
    <property type="entry name" value="DUSP-like"/>
    <property type="match status" value="1"/>
</dbReference>
<organism evidence="3 4">
    <name type="scientific">Bremia lactucae</name>
    <name type="common">Lettuce downy mildew</name>
    <dbReference type="NCBI Taxonomy" id="4779"/>
    <lineage>
        <taxon>Eukaryota</taxon>
        <taxon>Sar</taxon>
        <taxon>Stramenopiles</taxon>
        <taxon>Oomycota</taxon>
        <taxon>Peronosporomycetes</taxon>
        <taxon>Peronosporales</taxon>
        <taxon>Peronosporaceae</taxon>
        <taxon>Bremia</taxon>
    </lineage>
</organism>
<dbReference type="GO" id="GO:0016579">
    <property type="term" value="P:protein deubiquitination"/>
    <property type="evidence" value="ECO:0007669"/>
    <property type="project" value="InterPro"/>
</dbReference>
<dbReference type="InterPro" id="IPR001394">
    <property type="entry name" value="Peptidase_C19_UCH"/>
</dbReference>
<dbReference type="PROSITE" id="PS50235">
    <property type="entry name" value="USP_3"/>
    <property type="match status" value="1"/>
</dbReference>
<comment type="caution">
    <text evidence="3">The sequence shown here is derived from an EMBL/GenBank/DDBJ whole genome shotgun (WGS) entry which is preliminary data.</text>
</comment>
<dbReference type="GO" id="GO:0004843">
    <property type="term" value="F:cysteine-type deubiquitinase activity"/>
    <property type="evidence" value="ECO:0007669"/>
    <property type="project" value="InterPro"/>
</dbReference>
<dbReference type="PROSITE" id="PS00973">
    <property type="entry name" value="USP_2"/>
    <property type="match status" value="1"/>
</dbReference>
<dbReference type="PROSITE" id="PS51283">
    <property type="entry name" value="DUSP"/>
    <property type="match status" value="1"/>
</dbReference>
<dbReference type="AlphaFoldDB" id="A0A976FK71"/>
<dbReference type="PANTHER" id="PTHR21646:SF46">
    <property type="entry name" value="UBIQUITIN CARBOXYL-TERMINAL HYDROLASE"/>
    <property type="match status" value="1"/>
</dbReference>
<dbReference type="SUPFAM" id="SSF63748">
    <property type="entry name" value="Tudor/PWWP/MBT"/>
    <property type="match status" value="1"/>
</dbReference>
<feature type="domain" description="DUSP" evidence="2">
    <location>
        <begin position="5"/>
        <end position="133"/>
    </location>
</feature>
<dbReference type="InterPro" id="IPR050185">
    <property type="entry name" value="Ub_carboxyl-term_hydrolase"/>
</dbReference>
<dbReference type="SUPFAM" id="SSF143791">
    <property type="entry name" value="DUSP-like"/>
    <property type="match status" value="1"/>
</dbReference>
<dbReference type="InterPro" id="IPR038765">
    <property type="entry name" value="Papain-like_cys_pep_sf"/>
</dbReference>
<evidence type="ECO:0008006" key="5">
    <source>
        <dbReference type="Google" id="ProtNLM"/>
    </source>
</evidence>
<name>A0A976FK71_BRELC</name>
<dbReference type="PROSITE" id="PS00972">
    <property type="entry name" value="USP_1"/>
    <property type="match status" value="1"/>
</dbReference>
<feature type="domain" description="USP" evidence="1">
    <location>
        <begin position="471"/>
        <end position="1091"/>
    </location>
</feature>
<dbReference type="GeneID" id="94348103"/>
<dbReference type="Gene3D" id="3.90.70.10">
    <property type="entry name" value="Cysteine proteinases"/>
    <property type="match status" value="2"/>
</dbReference>
<gene>
    <name evidence="3" type="ORF">CCR75_004346</name>
</gene>
<dbReference type="InterPro" id="IPR028889">
    <property type="entry name" value="USP"/>
</dbReference>
<dbReference type="SUPFAM" id="SSF54001">
    <property type="entry name" value="Cysteine proteinases"/>
    <property type="match status" value="1"/>
</dbReference>
<keyword evidence="4" id="KW-1185">Reference proteome</keyword>
<dbReference type="KEGG" id="blac:94348103"/>
<dbReference type="EMBL" id="SHOA02000017">
    <property type="protein sequence ID" value="TDH68123.1"/>
    <property type="molecule type" value="Genomic_DNA"/>
</dbReference>
<protein>
    <recommendedName>
        <fullName evidence="5">Ubiquitinyl hydrolase 1</fullName>
    </recommendedName>
</protein>
<evidence type="ECO:0000313" key="4">
    <source>
        <dbReference type="Proteomes" id="UP000294530"/>
    </source>
</evidence>
<accession>A0A976FK71</accession>
<dbReference type="CDD" id="cd02674">
    <property type="entry name" value="Peptidase_C19R"/>
    <property type="match status" value="1"/>
</dbReference>
<dbReference type="RefSeq" id="XP_067817622.1">
    <property type="nucleotide sequence ID" value="XM_067962432.1"/>
</dbReference>
<evidence type="ECO:0000259" key="2">
    <source>
        <dbReference type="PROSITE" id="PS51283"/>
    </source>
</evidence>